<dbReference type="EMBL" id="JARKHS020027133">
    <property type="protein sequence ID" value="KAK8765678.1"/>
    <property type="molecule type" value="Genomic_DNA"/>
</dbReference>
<gene>
    <name evidence="2" type="ORF">V5799_031712</name>
</gene>
<feature type="domain" description="Transposable element P transposase-like GTP-binding insertion" evidence="1">
    <location>
        <begin position="353"/>
        <end position="447"/>
    </location>
</feature>
<dbReference type="InterPro" id="IPR048366">
    <property type="entry name" value="TNP-like_GBD"/>
</dbReference>
<evidence type="ECO:0000313" key="2">
    <source>
        <dbReference type="EMBL" id="KAK8765678.1"/>
    </source>
</evidence>
<reference evidence="2 3" key="1">
    <citation type="journal article" date="2023" name="Arcadia Sci">
        <title>De novo assembly of a long-read Amblyomma americanum tick genome.</title>
        <authorList>
            <person name="Chou S."/>
            <person name="Poskanzer K.E."/>
            <person name="Rollins M."/>
            <person name="Thuy-Boun P.S."/>
        </authorList>
    </citation>
    <scope>NUCLEOTIDE SEQUENCE [LARGE SCALE GENOMIC DNA]</scope>
    <source>
        <strain evidence="2">F_SG_1</strain>
        <tissue evidence="2">Salivary glands</tissue>
    </source>
</reference>
<accession>A0AAQ4DT88</accession>
<comment type="caution">
    <text evidence="2">The sequence shown here is derived from an EMBL/GenBank/DDBJ whole genome shotgun (WGS) entry which is preliminary data.</text>
</comment>
<proteinExistence type="predicted"/>
<organism evidence="2 3">
    <name type="scientific">Amblyomma americanum</name>
    <name type="common">Lone star tick</name>
    <dbReference type="NCBI Taxonomy" id="6943"/>
    <lineage>
        <taxon>Eukaryota</taxon>
        <taxon>Metazoa</taxon>
        <taxon>Ecdysozoa</taxon>
        <taxon>Arthropoda</taxon>
        <taxon>Chelicerata</taxon>
        <taxon>Arachnida</taxon>
        <taxon>Acari</taxon>
        <taxon>Parasitiformes</taxon>
        <taxon>Ixodida</taxon>
        <taxon>Ixodoidea</taxon>
        <taxon>Ixodidae</taxon>
        <taxon>Amblyomminae</taxon>
        <taxon>Amblyomma</taxon>
    </lineage>
</organism>
<dbReference type="Proteomes" id="UP001321473">
    <property type="component" value="Unassembled WGS sequence"/>
</dbReference>
<dbReference type="Pfam" id="PF21788">
    <property type="entry name" value="TNP-like_GBD"/>
    <property type="match status" value="1"/>
</dbReference>
<evidence type="ECO:0000313" key="3">
    <source>
        <dbReference type="Proteomes" id="UP001321473"/>
    </source>
</evidence>
<feature type="non-terminal residue" evidence="2">
    <location>
        <position position="609"/>
    </location>
</feature>
<evidence type="ECO:0000259" key="1">
    <source>
        <dbReference type="Pfam" id="PF21788"/>
    </source>
</evidence>
<name>A0AAQ4DT88_AMBAM</name>
<protein>
    <recommendedName>
        <fullName evidence="1">Transposable element P transposase-like GTP-binding insertion domain-containing protein</fullName>
    </recommendedName>
</protein>
<keyword evidence="3" id="KW-1185">Reference proteome</keyword>
<sequence length="609" mass="68278">MAGNETVHSKVYCFSCCADAPARAAMQHLTQFNGYYGCGWCLNPGTSVEGTIKYLCSTTSNAVGYVGTKSVGNQKIAMKTFAAADSIADGLKSSKEPHDHDESADVATEVPITSDIQEDAPPNMFSEVDVLKRQLNLERRKRARAEMECDALRSSFNGLLAEDQLRVLQKGTMRGSSWTQKTIQESLKVRLACGGRGYEYLRGILEEVFPALASKVATFHNEERYAVLMLDEIQLTPGLDYDITTRSVIAESFDAAKVLDLLFEIIRRCESIGLSVDCITSDMGGGNQAIWRLRGIMATKYGRPRTTCPHPCGNNRSLHFLADAPHLLKNLRGHLVRQQKILLDDDTVRKNKLPSNEVSIKYLEQLCEIDEKHSLKLAPRLKLKHLNPSHYEKMNVGTAYAVFNHAVASALRLLVEQGKIDEEALTTAWFVDQVFKWFSLMTSRTPTMALSDLCSEKGKEAVTFLNDFMEVFRNLRIIDKAKTNATWKPIQAGIIITTTTALNLRELYVQSKNLKFLLLSRLCQDALENLFSTIRVKSPVPRAREFKYTLRVIVLAQFFKPSRHGSYDIDDSVQLTDFLSSRPDLAEELGNINMPEEVGDLEPEEQQSL</sequence>
<dbReference type="AlphaFoldDB" id="A0AAQ4DT88"/>